<proteinExistence type="predicted"/>
<keyword evidence="1" id="KW-1185">Reference proteome</keyword>
<dbReference type="AlphaFoldDB" id="A0A915JVW0"/>
<protein>
    <submittedName>
        <fullName evidence="2">Uncharacterized protein</fullName>
    </submittedName>
</protein>
<sequence>MIEIEIADEGSFLLIVGQFPIERILRYNRNDFRIVDSNAISDFLTYGRLSGRRTATDAYQECLVYWQY</sequence>
<dbReference type="Proteomes" id="UP000887565">
    <property type="component" value="Unplaced"/>
</dbReference>
<name>A0A915JVW0_ROMCU</name>
<organism evidence="1 2">
    <name type="scientific">Romanomermis culicivorax</name>
    <name type="common">Nematode worm</name>
    <dbReference type="NCBI Taxonomy" id="13658"/>
    <lineage>
        <taxon>Eukaryota</taxon>
        <taxon>Metazoa</taxon>
        <taxon>Ecdysozoa</taxon>
        <taxon>Nematoda</taxon>
        <taxon>Enoplea</taxon>
        <taxon>Dorylaimia</taxon>
        <taxon>Mermithida</taxon>
        <taxon>Mermithoidea</taxon>
        <taxon>Mermithidae</taxon>
        <taxon>Romanomermis</taxon>
    </lineage>
</organism>
<reference evidence="2" key="1">
    <citation type="submission" date="2022-11" db="UniProtKB">
        <authorList>
            <consortium name="WormBaseParasite"/>
        </authorList>
    </citation>
    <scope>IDENTIFICATION</scope>
</reference>
<accession>A0A915JVW0</accession>
<evidence type="ECO:0000313" key="1">
    <source>
        <dbReference type="Proteomes" id="UP000887565"/>
    </source>
</evidence>
<dbReference type="WBParaSite" id="nRc.2.0.1.t30550-RA">
    <property type="protein sequence ID" value="nRc.2.0.1.t30550-RA"/>
    <property type="gene ID" value="nRc.2.0.1.g30550"/>
</dbReference>
<evidence type="ECO:0000313" key="2">
    <source>
        <dbReference type="WBParaSite" id="nRc.2.0.1.t30550-RA"/>
    </source>
</evidence>